<dbReference type="PRINTS" id="PR00080">
    <property type="entry name" value="SDRFAMILY"/>
</dbReference>
<keyword evidence="6" id="KW-1185">Reference proteome</keyword>
<evidence type="ECO:0000256" key="2">
    <source>
        <dbReference type="ARBA" id="ARBA00022857"/>
    </source>
</evidence>
<evidence type="ECO:0000256" key="4">
    <source>
        <dbReference type="RuleBase" id="RU000363"/>
    </source>
</evidence>
<dbReference type="EMBL" id="NESQ01000185">
    <property type="protein sequence ID" value="PUU76525.1"/>
    <property type="molecule type" value="Genomic_DNA"/>
</dbReference>
<dbReference type="STRING" id="42251.A0A2T6ZM09"/>
<evidence type="ECO:0000313" key="5">
    <source>
        <dbReference type="EMBL" id="PUU76525.1"/>
    </source>
</evidence>
<dbReference type="InterPro" id="IPR002347">
    <property type="entry name" value="SDR_fam"/>
</dbReference>
<dbReference type="Pfam" id="PF00106">
    <property type="entry name" value="adh_short"/>
    <property type="match status" value="1"/>
</dbReference>
<evidence type="ECO:0000313" key="6">
    <source>
        <dbReference type="Proteomes" id="UP000244722"/>
    </source>
</evidence>
<protein>
    <recommendedName>
        <fullName evidence="7">NAD(P)-binding protein</fullName>
    </recommendedName>
</protein>
<dbReference type="GO" id="GO:0016491">
    <property type="term" value="F:oxidoreductase activity"/>
    <property type="evidence" value="ECO:0007669"/>
    <property type="project" value="UniProtKB-KW"/>
</dbReference>
<dbReference type="PANTHER" id="PTHR43976">
    <property type="entry name" value="SHORT CHAIN DEHYDROGENASE"/>
    <property type="match status" value="1"/>
</dbReference>
<comment type="similarity">
    <text evidence="1 4">Belongs to the short-chain dehydrogenases/reductases (SDR) family.</text>
</comment>
<dbReference type="AlphaFoldDB" id="A0A2T6ZM09"/>
<reference evidence="5 6" key="1">
    <citation type="submission" date="2017-04" db="EMBL/GenBank/DDBJ databases">
        <title>Draft genome sequence of Tuber borchii Vittad., a whitish edible truffle.</title>
        <authorList>
            <consortium name="DOE Joint Genome Institute"/>
            <person name="Murat C."/>
            <person name="Kuo A."/>
            <person name="Barry K.W."/>
            <person name="Clum A."/>
            <person name="Dockter R.B."/>
            <person name="Fauchery L."/>
            <person name="Iotti M."/>
            <person name="Kohler A."/>
            <person name="Labutti K."/>
            <person name="Lindquist E.A."/>
            <person name="Lipzen A."/>
            <person name="Ohm R.A."/>
            <person name="Wang M."/>
            <person name="Grigoriev I.V."/>
            <person name="Zambonelli A."/>
            <person name="Martin F.M."/>
        </authorList>
    </citation>
    <scope>NUCLEOTIDE SEQUENCE [LARGE SCALE GENOMIC DNA]</scope>
    <source>
        <strain evidence="5 6">Tbo3840</strain>
    </source>
</reference>
<dbReference type="Proteomes" id="UP000244722">
    <property type="component" value="Unassembled WGS sequence"/>
</dbReference>
<proteinExistence type="inferred from homology"/>
<dbReference type="Gene3D" id="3.40.50.720">
    <property type="entry name" value="NAD(P)-binding Rossmann-like Domain"/>
    <property type="match status" value="1"/>
</dbReference>
<dbReference type="InterPro" id="IPR036291">
    <property type="entry name" value="NAD(P)-bd_dom_sf"/>
</dbReference>
<dbReference type="PROSITE" id="PS00061">
    <property type="entry name" value="ADH_SHORT"/>
    <property type="match status" value="1"/>
</dbReference>
<keyword evidence="3" id="KW-0560">Oxidoreductase</keyword>
<name>A0A2T6ZM09_TUBBO</name>
<dbReference type="SUPFAM" id="SSF51735">
    <property type="entry name" value="NAD(P)-binding Rossmann-fold domains"/>
    <property type="match status" value="1"/>
</dbReference>
<dbReference type="OrthoDB" id="1274115at2759"/>
<keyword evidence="2" id="KW-0521">NADP</keyword>
<dbReference type="InterPro" id="IPR020904">
    <property type="entry name" value="Sc_DH/Rdtase_CS"/>
</dbReference>
<evidence type="ECO:0000256" key="3">
    <source>
        <dbReference type="ARBA" id="ARBA00023002"/>
    </source>
</evidence>
<dbReference type="InterPro" id="IPR051911">
    <property type="entry name" value="SDR_oxidoreductase"/>
</dbReference>
<dbReference type="PANTHER" id="PTHR43976:SF16">
    <property type="entry name" value="SHORT-CHAIN DEHYDROGENASE_REDUCTASE FAMILY PROTEIN"/>
    <property type="match status" value="1"/>
</dbReference>
<evidence type="ECO:0000256" key="1">
    <source>
        <dbReference type="ARBA" id="ARBA00006484"/>
    </source>
</evidence>
<dbReference type="PRINTS" id="PR00081">
    <property type="entry name" value="GDHRDH"/>
</dbReference>
<comment type="caution">
    <text evidence="5">The sequence shown here is derived from an EMBL/GenBank/DDBJ whole genome shotgun (WGS) entry which is preliminary data.</text>
</comment>
<accession>A0A2T6ZM09</accession>
<organism evidence="5 6">
    <name type="scientific">Tuber borchii</name>
    <name type="common">White truffle</name>
    <dbReference type="NCBI Taxonomy" id="42251"/>
    <lineage>
        <taxon>Eukaryota</taxon>
        <taxon>Fungi</taxon>
        <taxon>Dikarya</taxon>
        <taxon>Ascomycota</taxon>
        <taxon>Pezizomycotina</taxon>
        <taxon>Pezizomycetes</taxon>
        <taxon>Pezizales</taxon>
        <taxon>Tuberaceae</taxon>
        <taxon>Tuber</taxon>
    </lineage>
</organism>
<sequence length="231" mass="24398">MPKTWLITGASSGIGREISLAALSRGDTAIPASRTPETHLLQIASVVAEALRQHENIDILVNVAGYLLEGSVEETNGEQTEHLYKTNLFGPINLARALLPHFRARSALRGAAAAGNYCASKAALRVVTEALRVEVAAFGIEVCCVMLGHFKTNFLDQGHRLAVRGRVDEYEDVLGGIRRGFSAFHGRQPGDPVKAGNVIVGVLAGDGGAIGEVEGLKEVAGYTDLQGVGES</sequence>
<gene>
    <name evidence="5" type="ORF">B9Z19DRAFT_1102316</name>
</gene>
<evidence type="ECO:0008006" key="7">
    <source>
        <dbReference type="Google" id="ProtNLM"/>
    </source>
</evidence>